<feature type="transmembrane region" description="Helical" evidence="1">
    <location>
        <begin position="24"/>
        <end position="46"/>
    </location>
</feature>
<sequence length="517" mass="57998">MSLSRVITNAIEVARRARRPSPAFTLLVANLLLFPLTAILFTLAYLRSLPHVRHSSKRRAQGRTQSGNSLSSKPLTIFITGVGTPQGLKLARSFYQDGHTVIGADFESAGLWSKSCARFSRALHTFHPLSPNNDPETWENYTREVLTIIRTKVSCDLFIQCSNLPNSRVDSHLKSLVERFSRSKVISTCAFGFPFHVACEVSTDWMFSDWIEEAGLSLRAKRVRVVKSRAQVHKALGAAGRDAKFAIQLRSLSSKPQSDTLLPRSTMNETYHIIAGLDISEKNSWILRELVEGAEYGVDAVSVDGEVMGCVAYRVLSPRALPTHTNIHVTPEDSRSRIESISLASALGRSLHHFTCEMALHEALTAHFSLRFIVVEKPTSGGTEQIIYPISCVPRPSTAMALLSPEDGMRQTQVYCMAHRKTGASVEPRMIENHVTDDHAAGPFTRTKAYNVQHEFSELVVGRLRSPLLDLLEGIFQFCYLLLSPEWKEIRFDVWDPVPSFWEWQVRWPLQLLAELT</sequence>
<dbReference type="EMBL" id="JAVRRA010016785">
    <property type="protein sequence ID" value="KAK5201196.1"/>
    <property type="molecule type" value="Genomic_DNA"/>
</dbReference>
<evidence type="ECO:0008006" key="4">
    <source>
        <dbReference type="Google" id="ProtNLM"/>
    </source>
</evidence>
<dbReference type="SUPFAM" id="SSF51735">
    <property type="entry name" value="NAD(P)-binding Rossmann-fold domains"/>
    <property type="match status" value="1"/>
</dbReference>
<gene>
    <name evidence="2" type="ORF">LTR16_003504</name>
</gene>
<evidence type="ECO:0000313" key="2">
    <source>
        <dbReference type="EMBL" id="KAK5201196.1"/>
    </source>
</evidence>
<keyword evidence="3" id="KW-1185">Reference proteome</keyword>
<keyword evidence="1" id="KW-0812">Transmembrane</keyword>
<keyword evidence="1" id="KW-1133">Transmembrane helix</keyword>
<dbReference type="InterPro" id="IPR036291">
    <property type="entry name" value="NAD(P)-bd_dom_sf"/>
</dbReference>
<name>A0ABR0LNU6_9PEZI</name>
<comment type="caution">
    <text evidence="2">The sequence shown here is derived from an EMBL/GenBank/DDBJ whole genome shotgun (WGS) entry which is preliminary data.</text>
</comment>
<reference evidence="2 3" key="1">
    <citation type="submission" date="2023-08" db="EMBL/GenBank/DDBJ databases">
        <title>Black Yeasts Isolated from many extreme environments.</title>
        <authorList>
            <person name="Coleine C."/>
            <person name="Stajich J.E."/>
            <person name="Selbmann L."/>
        </authorList>
    </citation>
    <scope>NUCLEOTIDE SEQUENCE [LARGE SCALE GENOMIC DNA]</scope>
    <source>
        <strain evidence="2 3">CCFEE 536</strain>
    </source>
</reference>
<evidence type="ECO:0000313" key="3">
    <source>
        <dbReference type="Proteomes" id="UP001357485"/>
    </source>
</evidence>
<evidence type="ECO:0000256" key="1">
    <source>
        <dbReference type="SAM" id="Phobius"/>
    </source>
</evidence>
<proteinExistence type="predicted"/>
<keyword evidence="1" id="KW-0472">Membrane</keyword>
<accession>A0ABR0LNU6</accession>
<protein>
    <recommendedName>
        <fullName evidence="4">NmrA-like domain-containing protein</fullName>
    </recommendedName>
</protein>
<dbReference type="Proteomes" id="UP001357485">
    <property type="component" value="Unassembled WGS sequence"/>
</dbReference>
<organism evidence="2 3">
    <name type="scientific">Cryomyces antarcticus</name>
    <dbReference type="NCBI Taxonomy" id="329879"/>
    <lineage>
        <taxon>Eukaryota</taxon>
        <taxon>Fungi</taxon>
        <taxon>Dikarya</taxon>
        <taxon>Ascomycota</taxon>
        <taxon>Pezizomycotina</taxon>
        <taxon>Dothideomycetes</taxon>
        <taxon>Dothideomycetes incertae sedis</taxon>
        <taxon>Cryomyces</taxon>
    </lineage>
</organism>
<feature type="non-terminal residue" evidence="2">
    <location>
        <position position="517"/>
    </location>
</feature>